<dbReference type="InterPro" id="IPR002937">
    <property type="entry name" value="Amino_oxidase"/>
</dbReference>
<comment type="subcellular location">
    <subcellularLocation>
        <location evidence="11">Mitochondrion inner membrane</location>
    </subcellularLocation>
</comment>
<dbReference type="SUPFAM" id="SSF51905">
    <property type="entry name" value="FAD/NAD(P)-binding domain"/>
    <property type="match status" value="1"/>
</dbReference>
<dbReference type="Pfam" id="PF01593">
    <property type="entry name" value="Amino_oxidase"/>
    <property type="match status" value="1"/>
</dbReference>
<keyword evidence="5 11" id="KW-0285">Flavoprotein</keyword>
<comment type="catalytic activity">
    <reaction evidence="10 11">
        <text>protoporphyrinogen IX + 3 O2 = protoporphyrin IX + 3 H2O2</text>
        <dbReference type="Rhea" id="RHEA:25576"/>
        <dbReference type="ChEBI" id="CHEBI:15379"/>
        <dbReference type="ChEBI" id="CHEBI:16240"/>
        <dbReference type="ChEBI" id="CHEBI:57306"/>
        <dbReference type="ChEBI" id="CHEBI:57307"/>
        <dbReference type="EC" id="1.3.3.4"/>
    </reaction>
</comment>
<dbReference type="PANTHER" id="PTHR42923">
    <property type="entry name" value="PROTOPORPHYRINOGEN OXIDASE"/>
    <property type="match status" value="1"/>
</dbReference>
<comment type="similarity">
    <text evidence="3 11">Belongs to the protoporphyrinogen/coproporphyrinogen oxidase family. Protoporphyrinogen oxidase subfamily.</text>
</comment>
<dbReference type="NCBIfam" id="TIGR00562">
    <property type="entry name" value="proto_IX_ox"/>
    <property type="match status" value="1"/>
</dbReference>
<evidence type="ECO:0000256" key="8">
    <source>
        <dbReference type="ARBA" id="ARBA00023133"/>
    </source>
</evidence>
<evidence type="ECO:0000256" key="7">
    <source>
        <dbReference type="ARBA" id="ARBA00023002"/>
    </source>
</evidence>
<dbReference type="GO" id="GO:0005743">
    <property type="term" value="C:mitochondrial inner membrane"/>
    <property type="evidence" value="ECO:0007669"/>
    <property type="project" value="UniProtKB-SubCell"/>
</dbReference>
<dbReference type="SUPFAM" id="SSF54373">
    <property type="entry name" value="FAD-linked reductases, C-terminal domain"/>
    <property type="match status" value="1"/>
</dbReference>
<evidence type="ECO:0000256" key="2">
    <source>
        <dbReference type="ARBA" id="ARBA00005073"/>
    </source>
</evidence>
<dbReference type="InterPro" id="IPR050464">
    <property type="entry name" value="Zeta_carotene_desat/Oxidored"/>
</dbReference>
<gene>
    <name evidence="13" type="ORF">NEOLEDRAFT_1064523</name>
</gene>
<dbReference type="InterPro" id="IPR004572">
    <property type="entry name" value="Protoporphyrinogen_oxidase"/>
</dbReference>
<comment type="cofactor">
    <cofactor evidence="11">
        <name>FAD</name>
        <dbReference type="ChEBI" id="CHEBI:57692"/>
    </cofactor>
    <text evidence="11">Binds 1 FAD per subunit.</text>
</comment>
<dbReference type="OrthoDB" id="438553at2759"/>
<dbReference type="UniPathway" id="UPA00251">
    <property type="reaction ID" value="UER00324"/>
</dbReference>
<keyword evidence="14" id="KW-1185">Reference proteome</keyword>
<evidence type="ECO:0000259" key="12">
    <source>
        <dbReference type="Pfam" id="PF01593"/>
    </source>
</evidence>
<evidence type="ECO:0000313" key="14">
    <source>
        <dbReference type="Proteomes" id="UP000076761"/>
    </source>
</evidence>
<evidence type="ECO:0000256" key="5">
    <source>
        <dbReference type="ARBA" id="ARBA00022630"/>
    </source>
</evidence>
<evidence type="ECO:0000313" key="13">
    <source>
        <dbReference type="EMBL" id="KZT25657.1"/>
    </source>
</evidence>
<dbReference type="EMBL" id="KV425570">
    <property type="protein sequence ID" value="KZT25657.1"/>
    <property type="molecule type" value="Genomic_DNA"/>
</dbReference>
<dbReference type="Gene3D" id="3.50.50.60">
    <property type="entry name" value="FAD/NAD(P)-binding domain"/>
    <property type="match status" value="1"/>
</dbReference>
<proteinExistence type="inferred from homology"/>
<evidence type="ECO:0000256" key="11">
    <source>
        <dbReference type="RuleBase" id="RU367069"/>
    </source>
</evidence>
<name>A0A165STM3_9AGAM</name>
<accession>A0A165STM3</accession>
<dbReference type="InParanoid" id="A0A165STM3"/>
<evidence type="ECO:0000256" key="1">
    <source>
        <dbReference type="ARBA" id="ARBA00002600"/>
    </source>
</evidence>
<dbReference type="GO" id="GO:0004729">
    <property type="term" value="F:oxygen-dependent protoporphyrinogen oxidase activity"/>
    <property type="evidence" value="ECO:0007669"/>
    <property type="project" value="UniProtKB-UniRule"/>
</dbReference>
<keyword evidence="9 11" id="KW-0627">Porphyrin biosynthesis</keyword>
<evidence type="ECO:0000256" key="4">
    <source>
        <dbReference type="ARBA" id="ARBA00012867"/>
    </source>
</evidence>
<dbReference type="EC" id="1.3.3.4" evidence="4 11"/>
<evidence type="ECO:0000256" key="10">
    <source>
        <dbReference type="ARBA" id="ARBA00047554"/>
    </source>
</evidence>
<feature type="domain" description="Amine oxidase" evidence="12">
    <location>
        <begin position="13"/>
        <end position="489"/>
    </location>
</feature>
<dbReference type="Proteomes" id="UP000076761">
    <property type="component" value="Unassembled WGS sequence"/>
</dbReference>
<comment type="pathway">
    <text evidence="2 11">Porphyrin-containing compound metabolism; protoporphyrin-IX biosynthesis; protoporphyrin-IX from protoporphyrinogen-IX: step 1/1.</text>
</comment>
<comment type="function">
    <text evidence="1 11">Catalyzes the 6-electron oxidation of protoporphyrinogen-IX to form protoporphyrin-IX.</text>
</comment>
<protein>
    <recommendedName>
        <fullName evidence="4 11">Protoporphyrinogen oxidase</fullName>
        <ecNumber evidence="4 11">1.3.3.4</ecNumber>
    </recommendedName>
</protein>
<dbReference type="GO" id="GO:0006782">
    <property type="term" value="P:protoporphyrinogen IX biosynthetic process"/>
    <property type="evidence" value="ECO:0007669"/>
    <property type="project" value="UniProtKB-UniRule"/>
</dbReference>
<sequence length="494" mass="53133">MAPSHIAVVGGGITGLSSAWHLVRRFPRTPITVVEKEGRFGGWIRSERVEVDDGEGHRESMVLEAGPRTLRPQSKAILELIHLLNLEDSILTVPLSSPAAKSRFLHLPGRNGLAQLPSSFTSLLTSPLSWLIVPAIAREPFKASNRPNGATDESFDSFLSRRFGPEFARCLGSALVHGVYAADSRQLSTRAAFPSIWIAEERGNGSIIQGFLRNTGTSEEPTYDLGTIEATMKGVSVYSFKNGMYSLVDALLKALNSRPNVRLLPNTAITSLTPKGKGKLLQVVTGSETLEPSHVVAALPLPQLDAIIPSSSPLPHLTANPASSVTVMNLVFPPSPQPIHPPGFGYLIPRPEVPFPYDGKQPGILGTVFDSCSVGDQDVPLGPGNPPLKRFTKVTVMLGGPYNVTPEHISVSTVLRHLSLHLSRPLPDPVLMRVHNHRHCIPIPTVGHVERMEELNRKLASSPWAGRLQVVGAGATGVSVGDCVKAGRNVGSDW</sequence>
<keyword evidence="6 11" id="KW-0274">FAD</keyword>
<evidence type="ECO:0000256" key="3">
    <source>
        <dbReference type="ARBA" id="ARBA00010551"/>
    </source>
</evidence>
<dbReference type="PANTHER" id="PTHR42923:SF3">
    <property type="entry name" value="PROTOPORPHYRINOGEN OXIDASE"/>
    <property type="match status" value="1"/>
</dbReference>
<evidence type="ECO:0000256" key="9">
    <source>
        <dbReference type="ARBA" id="ARBA00023244"/>
    </source>
</evidence>
<dbReference type="FunCoup" id="A0A165STM3">
    <property type="interactions" value="227"/>
</dbReference>
<keyword evidence="7 11" id="KW-0560">Oxidoreductase</keyword>
<reference evidence="13 14" key="1">
    <citation type="journal article" date="2016" name="Mol. Biol. Evol.">
        <title>Comparative Genomics of Early-Diverging Mushroom-Forming Fungi Provides Insights into the Origins of Lignocellulose Decay Capabilities.</title>
        <authorList>
            <person name="Nagy L.G."/>
            <person name="Riley R."/>
            <person name="Tritt A."/>
            <person name="Adam C."/>
            <person name="Daum C."/>
            <person name="Floudas D."/>
            <person name="Sun H."/>
            <person name="Yadav J.S."/>
            <person name="Pangilinan J."/>
            <person name="Larsson K.H."/>
            <person name="Matsuura K."/>
            <person name="Barry K."/>
            <person name="Labutti K."/>
            <person name="Kuo R."/>
            <person name="Ohm R.A."/>
            <person name="Bhattacharya S.S."/>
            <person name="Shirouzu T."/>
            <person name="Yoshinaga Y."/>
            <person name="Martin F.M."/>
            <person name="Grigoriev I.V."/>
            <person name="Hibbett D.S."/>
        </authorList>
    </citation>
    <scope>NUCLEOTIDE SEQUENCE [LARGE SCALE GENOMIC DNA]</scope>
    <source>
        <strain evidence="13 14">HHB14362 ss-1</strain>
    </source>
</reference>
<dbReference type="STRING" id="1314782.A0A165STM3"/>
<keyword evidence="8 11" id="KW-0350">Heme biosynthesis</keyword>
<organism evidence="13 14">
    <name type="scientific">Neolentinus lepideus HHB14362 ss-1</name>
    <dbReference type="NCBI Taxonomy" id="1314782"/>
    <lineage>
        <taxon>Eukaryota</taxon>
        <taxon>Fungi</taxon>
        <taxon>Dikarya</taxon>
        <taxon>Basidiomycota</taxon>
        <taxon>Agaricomycotina</taxon>
        <taxon>Agaricomycetes</taxon>
        <taxon>Gloeophyllales</taxon>
        <taxon>Gloeophyllaceae</taxon>
        <taxon>Neolentinus</taxon>
    </lineage>
</organism>
<dbReference type="InterPro" id="IPR036188">
    <property type="entry name" value="FAD/NAD-bd_sf"/>
</dbReference>
<evidence type="ECO:0000256" key="6">
    <source>
        <dbReference type="ARBA" id="ARBA00022827"/>
    </source>
</evidence>
<dbReference type="AlphaFoldDB" id="A0A165STM3"/>